<dbReference type="GO" id="GO:0006308">
    <property type="term" value="P:DNA catabolic process"/>
    <property type="evidence" value="ECO:0007669"/>
    <property type="project" value="UniProtKB-UniRule"/>
</dbReference>
<evidence type="ECO:0000259" key="7">
    <source>
        <dbReference type="Pfam" id="PF02601"/>
    </source>
</evidence>
<organism evidence="9 10">
    <name type="scientific">Gracilibacillus boraciitolerans JCM 21714</name>
    <dbReference type="NCBI Taxonomy" id="1298598"/>
    <lineage>
        <taxon>Bacteria</taxon>
        <taxon>Bacillati</taxon>
        <taxon>Bacillota</taxon>
        <taxon>Bacilli</taxon>
        <taxon>Bacillales</taxon>
        <taxon>Bacillaceae</taxon>
        <taxon>Gracilibacillus</taxon>
    </lineage>
</organism>
<evidence type="ECO:0000313" key="10">
    <source>
        <dbReference type="Proteomes" id="UP000019102"/>
    </source>
</evidence>
<comment type="function">
    <text evidence="5">Bidirectionally degrades single-stranded DNA into large acid-insoluble oligonucleotides, which are then degraded further into small acid-soluble oligonucleotides.</text>
</comment>
<comment type="caution">
    <text evidence="9">The sequence shown here is derived from an EMBL/GenBank/DDBJ whole genome shotgun (WGS) entry which is preliminary data.</text>
</comment>
<dbReference type="STRING" id="1298598.JCM21714_195"/>
<dbReference type="Proteomes" id="UP000019102">
    <property type="component" value="Unassembled WGS sequence"/>
</dbReference>
<reference evidence="9 10" key="1">
    <citation type="journal article" date="2014" name="Genome Announc.">
        <title>Draft Genome Sequence of the Boron-Tolerant and Moderately Halotolerant Bacterium Gracilibacillus boraciitolerans JCM 21714T.</title>
        <authorList>
            <person name="Ahmed I."/>
            <person name="Oshima K."/>
            <person name="Suda W."/>
            <person name="Kitamura K."/>
            <person name="Iida T."/>
            <person name="Ohmori Y."/>
            <person name="Fujiwara T."/>
            <person name="Hattori M."/>
            <person name="Ohkuma M."/>
        </authorList>
    </citation>
    <scope>NUCLEOTIDE SEQUENCE [LARGE SCALE GENOMIC DNA]</scope>
    <source>
        <strain evidence="9 10">JCM 21714</strain>
    </source>
</reference>
<feature type="domain" description="Exonuclease VII large subunit C-terminal" evidence="7">
    <location>
        <begin position="124"/>
        <end position="440"/>
    </location>
</feature>
<dbReference type="PANTHER" id="PTHR30008:SF0">
    <property type="entry name" value="EXODEOXYRIBONUCLEASE 7 LARGE SUBUNIT"/>
    <property type="match status" value="1"/>
</dbReference>
<dbReference type="PANTHER" id="PTHR30008">
    <property type="entry name" value="EXODEOXYRIBONUCLEASE 7 LARGE SUBUNIT"/>
    <property type="match status" value="1"/>
</dbReference>
<evidence type="ECO:0000259" key="8">
    <source>
        <dbReference type="Pfam" id="PF13742"/>
    </source>
</evidence>
<dbReference type="EMBL" id="BAVS01000001">
    <property type="protein sequence ID" value="GAE91250.1"/>
    <property type="molecule type" value="Genomic_DNA"/>
</dbReference>
<dbReference type="GO" id="GO:0005737">
    <property type="term" value="C:cytoplasm"/>
    <property type="evidence" value="ECO:0007669"/>
    <property type="project" value="UniProtKB-SubCell"/>
</dbReference>
<evidence type="ECO:0000256" key="4">
    <source>
        <dbReference type="ARBA" id="ARBA00022839"/>
    </source>
</evidence>
<evidence type="ECO:0000313" key="9">
    <source>
        <dbReference type="EMBL" id="GAE91250.1"/>
    </source>
</evidence>
<dbReference type="EC" id="3.1.11.6" evidence="5"/>
<comment type="subcellular location">
    <subcellularLocation>
        <location evidence="5 6">Cytoplasm</location>
    </subcellularLocation>
</comment>
<dbReference type="GO" id="GO:0003676">
    <property type="term" value="F:nucleic acid binding"/>
    <property type="evidence" value="ECO:0007669"/>
    <property type="project" value="InterPro"/>
</dbReference>
<dbReference type="GO" id="GO:0008855">
    <property type="term" value="F:exodeoxyribonuclease VII activity"/>
    <property type="evidence" value="ECO:0007669"/>
    <property type="project" value="UniProtKB-UniRule"/>
</dbReference>
<evidence type="ECO:0000256" key="6">
    <source>
        <dbReference type="RuleBase" id="RU004355"/>
    </source>
</evidence>
<keyword evidence="4 5" id="KW-0269">Exonuclease</keyword>
<sequence>MEDKYLSVTALTKYIKKKFDVDQHLNQIWLKGEISNFKHHSRGHMYMTIKDNNASIRAVMFQSQNQSLRFRPENGMKILLSGNISVFESQGQYQLYIQEMQPDGVGALHLAFEQLKEKLSLEGLFDQEYKKSIPKYPNKIAVLTSPTGAAIRDIISTIERRYSIVEILIIPVLVQGKQAINSIVDGISKANQMKSIDLIILGRGGGSLEELWSFNEEAVARAIFKSEIPIISAVGHETDITISDMVSDLRAPTPTAAAELAVPSKIELLETIQKLDKFLSNRLLYRMERAREKLISLENSYVFKYPERLVEEKEQRFDGGVLDKLSKQMQYIITTKKEQYSFLHQHFHHFNPMNQIEKNEEEIYQLMKRLGRANIQQMNNKRKEFTKMLSQLDLLNPTRIMSRGYSITYQENKSILKSVKDTKIDSSIIVRLSDGSLECTIDQIREEDPNE</sequence>
<name>W4VCV8_9BACI</name>
<keyword evidence="1 5" id="KW-0963">Cytoplasm</keyword>
<dbReference type="HAMAP" id="MF_00378">
    <property type="entry name" value="Exonuc_7_L"/>
    <property type="match status" value="1"/>
</dbReference>
<evidence type="ECO:0000256" key="2">
    <source>
        <dbReference type="ARBA" id="ARBA00022722"/>
    </source>
</evidence>
<dbReference type="InterPro" id="IPR003753">
    <property type="entry name" value="Exonuc_VII_L"/>
</dbReference>
<protein>
    <recommendedName>
        <fullName evidence="5">Exodeoxyribonuclease 7 large subunit</fullName>
        <ecNumber evidence="5">3.1.11.6</ecNumber>
    </recommendedName>
    <alternativeName>
        <fullName evidence="5">Exodeoxyribonuclease VII large subunit</fullName>
        <shortName evidence="5">Exonuclease VII large subunit</shortName>
    </alternativeName>
</protein>
<evidence type="ECO:0000256" key="1">
    <source>
        <dbReference type="ARBA" id="ARBA00022490"/>
    </source>
</evidence>
<comment type="subunit">
    <text evidence="5">Heterooligomer composed of large and small subunits.</text>
</comment>
<dbReference type="OrthoDB" id="9802795at2"/>
<dbReference type="eggNOG" id="COG1570">
    <property type="taxonomic scope" value="Bacteria"/>
</dbReference>
<feature type="domain" description="OB-fold nucleic acid binding" evidence="8">
    <location>
        <begin position="6"/>
        <end position="101"/>
    </location>
</feature>
<dbReference type="GO" id="GO:0009318">
    <property type="term" value="C:exodeoxyribonuclease VII complex"/>
    <property type="evidence" value="ECO:0007669"/>
    <property type="project" value="UniProtKB-UniRule"/>
</dbReference>
<dbReference type="InterPro" id="IPR020579">
    <property type="entry name" value="Exonuc_VII_lsu_C"/>
</dbReference>
<accession>W4VCV8</accession>
<evidence type="ECO:0000256" key="5">
    <source>
        <dbReference type="HAMAP-Rule" id="MF_00378"/>
    </source>
</evidence>
<evidence type="ECO:0000256" key="3">
    <source>
        <dbReference type="ARBA" id="ARBA00022801"/>
    </source>
</evidence>
<gene>
    <name evidence="5" type="primary">xseA</name>
    <name evidence="9" type="ORF">JCM21714_195</name>
</gene>
<dbReference type="RefSeq" id="WP_035720942.1">
    <property type="nucleotide sequence ID" value="NZ_BAVS01000001.1"/>
</dbReference>
<dbReference type="Pfam" id="PF02601">
    <property type="entry name" value="Exonuc_VII_L"/>
    <property type="match status" value="1"/>
</dbReference>
<comment type="similarity">
    <text evidence="5 6">Belongs to the XseA family.</text>
</comment>
<dbReference type="InterPro" id="IPR025824">
    <property type="entry name" value="OB-fold_nuc-bd_dom"/>
</dbReference>
<keyword evidence="10" id="KW-1185">Reference proteome</keyword>
<dbReference type="Pfam" id="PF13742">
    <property type="entry name" value="tRNA_anti_2"/>
    <property type="match status" value="1"/>
</dbReference>
<comment type="catalytic activity">
    <reaction evidence="5 6">
        <text>Exonucleolytic cleavage in either 5'- to 3'- or 3'- to 5'-direction to yield nucleoside 5'-phosphates.</text>
        <dbReference type="EC" id="3.1.11.6"/>
    </reaction>
</comment>
<dbReference type="NCBIfam" id="TIGR00237">
    <property type="entry name" value="xseA"/>
    <property type="match status" value="1"/>
</dbReference>
<dbReference type="AlphaFoldDB" id="W4VCV8"/>
<keyword evidence="2 5" id="KW-0540">Nuclease</keyword>
<dbReference type="CDD" id="cd04489">
    <property type="entry name" value="ExoVII_LU_OBF"/>
    <property type="match status" value="1"/>
</dbReference>
<keyword evidence="3 5" id="KW-0378">Hydrolase</keyword>
<proteinExistence type="inferred from homology"/>